<dbReference type="RefSeq" id="WP_379662479.1">
    <property type="nucleotide sequence ID" value="NZ_JBHUDG010000014.1"/>
</dbReference>
<dbReference type="EMBL" id="JBHUDG010000014">
    <property type="protein sequence ID" value="MFD1630101.1"/>
    <property type="molecule type" value="Genomic_DNA"/>
</dbReference>
<feature type="compositionally biased region" description="Basic and acidic residues" evidence="1">
    <location>
        <begin position="1016"/>
        <end position="1037"/>
    </location>
</feature>
<feature type="transmembrane region" description="Helical" evidence="2">
    <location>
        <begin position="52"/>
        <end position="73"/>
    </location>
</feature>
<name>A0ABW4IBH8_9SPHI</name>
<sequence>MIYEDFIQKIDDFIRKYYLNKMLRGSIFLFVAVLASFLILVIAEYYGYFSPLLKTILFYIFLISQLLLAYFMVIKPLLGYLKLGKTLNYNQAADIIGKHFPEIGDKLTNTLQLKNSPNHQQTQLIQAAINQKISQMQPIPFVSAIKINENKKYIPYALFPLGIIIILAFWAPSILKDGTERIINHSKVYQKKAPFSFHIQNKTLKAVEGEDFLLNLKLKGEKIPQEIYLETNKSSFKLKKNDILHFSYLFKNLQESQFFRFRAGEFYSENYELKVSKKPLITKAWAQLSYPKYLNKPNETIDNIGDFTVPEGTQITWHFNTVNTKQLFFTLDGKTLLLNSPDHKSFKIVSTLKESTPYSVKTNEAKDSLTYQINIIKDAYPQIEIEEKIDSANARVIYFLGKISDDYGLNQLSFHYTLKNQNGLKHYKVPIKFSGNTHSNFMYFWSANALKIQDGDEIEYHFEISDNDGVNGPKTTKSTEKIYRLSTTEENFTKVNESSEAVKSKLQNAVKQSKKLQEDARKLNQELLNNKNFDYEQQKQVKELLEKQEKLEKLLKEISEENKKNMLERSQIEKDKELLEKQKQIQELFDNVLDEKTKELLKNLQKLLDEKNKDTPQPDNMKQLQNNHKSMEKELDRILELYKKLEAEQKLNESIQKLEELAQKQEQNSKENNTPKQNEINKSFNDIKKDLKEAKEKNEGLEHPDNFDFKEDLQKNIEKDIQNAAEELKQQQKDKASKTQKDAAQKMKELANSLKAMQQESAEQQLDIDIKTLRQILQNLLKISFDQEKVLLGVKNTNPNDPKFNDLGKKQREIKDNFKIVEDSLYNLSKKVPQISTAVNKEVGLINNNIAEALENIPDRNIMQINRNQQYAMTSVNNLALMLSEAMQQMQNAMKNAKSGGKGKPKPGLSELTKMQEKLNQNMQQAKEQMQKNGAEKGKSGESGMSQQFSEMAKQQQMIRQTLKELNERMNKDGSGKLGNLEKIMKEMEQTETELVNKRITQESLKRQEDIKIKLLEAEKAEREREQDSERDSKTGKDFAPNYNLILEEFNKKKNKDSELLKTVPPGLNDFYKHKSNQYLEKIKLEE</sequence>
<feature type="region of interest" description="Disordered" evidence="1">
    <location>
        <begin position="922"/>
        <end position="949"/>
    </location>
</feature>
<feature type="region of interest" description="Disordered" evidence="1">
    <location>
        <begin position="1016"/>
        <end position="1040"/>
    </location>
</feature>
<feature type="transmembrane region" description="Helical" evidence="2">
    <location>
        <begin position="25"/>
        <end position="46"/>
    </location>
</feature>
<feature type="compositionally biased region" description="Polar residues" evidence="1">
    <location>
        <begin position="922"/>
        <end position="932"/>
    </location>
</feature>
<feature type="compositionally biased region" description="Polar residues" evidence="1">
    <location>
        <begin position="617"/>
        <end position="628"/>
    </location>
</feature>
<comment type="caution">
    <text evidence="3">The sequence shown here is derived from an EMBL/GenBank/DDBJ whole genome shotgun (WGS) entry which is preliminary data.</text>
</comment>
<evidence type="ECO:0000313" key="4">
    <source>
        <dbReference type="Proteomes" id="UP001597118"/>
    </source>
</evidence>
<evidence type="ECO:0000256" key="2">
    <source>
        <dbReference type="SAM" id="Phobius"/>
    </source>
</evidence>
<feature type="transmembrane region" description="Helical" evidence="2">
    <location>
        <begin position="153"/>
        <end position="171"/>
    </location>
</feature>
<feature type="compositionally biased region" description="Polar residues" evidence="1">
    <location>
        <begin position="670"/>
        <end position="683"/>
    </location>
</feature>
<organism evidence="3 4">
    <name type="scientific">Pseudopedobacter beijingensis</name>
    <dbReference type="NCBI Taxonomy" id="1207056"/>
    <lineage>
        <taxon>Bacteria</taxon>
        <taxon>Pseudomonadati</taxon>
        <taxon>Bacteroidota</taxon>
        <taxon>Sphingobacteriia</taxon>
        <taxon>Sphingobacteriales</taxon>
        <taxon>Sphingobacteriaceae</taxon>
        <taxon>Pseudopedobacter</taxon>
    </lineage>
</organism>
<proteinExistence type="predicted"/>
<reference evidence="4" key="1">
    <citation type="journal article" date="2019" name="Int. J. Syst. Evol. Microbiol.">
        <title>The Global Catalogue of Microorganisms (GCM) 10K type strain sequencing project: providing services to taxonomists for standard genome sequencing and annotation.</title>
        <authorList>
            <consortium name="The Broad Institute Genomics Platform"/>
            <consortium name="The Broad Institute Genome Sequencing Center for Infectious Disease"/>
            <person name="Wu L."/>
            <person name="Ma J."/>
        </authorList>
    </citation>
    <scope>NUCLEOTIDE SEQUENCE [LARGE SCALE GENOMIC DNA]</scope>
    <source>
        <strain evidence="4">CCUG 53762</strain>
    </source>
</reference>
<evidence type="ECO:0000256" key="1">
    <source>
        <dbReference type="SAM" id="MobiDB-lite"/>
    </source>
</evidence>
<accession>A0ABW4IBH8</accession>
<keyword evidence="2" id="KW-1133">Transmembrane helix</keyword>
<keyword evidence="2" id="KW-0472">Membrane</keyword>
<keyword evidence="4" id="KW-1185">Reference proteome</keyword>
<protein>
    <submittedName>
        <fullName evidence="3">DUF4175 family protein</fullName>
    </submittedName>
</protein>
<dbReference type="Proteomes" id="UP001597118">
    <property type="component" value="Unassembled WGS sequence"/>
</dbReference>
<feature type="region of interest" description="Disordered" evidence="1">
    <location>
        <begin position="663"/>
        <end position="683"/>
    </location>
</feature>
<gene>
    <name evidence="3" type="ORF">ACFSAH_09440</name>
</gene>
<keyword evidence="2" id="KW-0812">Transmembrane</keyword>
<evidence type="ECO:0000313" key="3">
    <source>
        <dbReference type="EMBL" id="MFD1630101.1"/>
    </source>
</evidence>
<feature type="region of interest" description="Disordered" evidence="1">
    <location>
        <begin position="609"/>
        <end position="628"/>
    </location>
</feature>